<keyword evidence="1" id="KW-0812">Transmembrane</keyword>
<dbReference type="WBParaSite" id="ACRNAN_Path_663.g2494.t1">
    <property type="protein sequence ID" value="ACRNAN_Path_663.g2494.t1"/>
    <property type="gene ID" value="ACRNAN_Path_663.g2494"/>
</dbReference>
<reference evidence="3" key="1">
    <citation type="submission" date="2022-11" db="UniProtKB">
        <authorList>
            <consortium name="WormBaseParasite"/>
        </authorList>
    </citation>
    <scope>IDENTIFICATION</scope>
</reference>
<feature type="transmembrane region" description="Helical" evidence="1">
    <location>
        <begin position="57"/>
        <end position="80"/>
    </location>
</feature>
<accession>A0A914CB68</accession>
<organism evidence="2 3">
    <name type="scientific">Acrobeloides nanus</name>
    <dbReference type="NCBI Taxonomy" id="290746"/>
    <lineage>
        <taxon>Eukaryota</taxon>
        <taxon>Metazoa</taxon>
        <taxon>Ecdysozoa</taxon>
        <taxon>Nematoda</taxon>
        <taxon>Chromadorea</taxon>
        <taxon>Rhabditida</taxon>
        <taxon>Tylenchina</taxon>
        <taxon>Cephalobomorpha</taxon>
        <taxon>Cephaloboidea</taxon>
        <taxon>Cephalobidae</taxon>
        <taxon>Acrobeloides</taxon>
    </lineage>
</organism>
<dbReference type="AlphaFoldDB" id="A0A914CB68"/>
<feature type="transmembrane region" description="Helical" evidence="1">
    <location>
        <begin position="123"/>
        <end position="141"/>
    </location>
</feature>
<protein>
    <submittedName>
        <fullName evidence="3">Uncharacterized protein</fullName>
    </submittedName>
</protein>
<proteinExistence type="predicted"/>
<evidence type="ECO:0000256" key="1">
    <source>
        <dbReference type="SAM" id="Phobius"/>
    </source>
</evidence>
<sequence>MALFQQCDIKFTRQESKIVIDGYTEGNEGFRKMVDDVVANEPTFSGTSVLNNRLMQLYVFLVFSIIILEVLVLFLLNYNLIKFIHNTKSMVTNTTFKMQITLFKAVSIETGFLLFFLKAPYVLAVVCSINLFGIFGSTYLYRNHVYCEAISRNDKKLVEITVRNERVGVSNIESKSINGFKSLDMWGSTTKPQLAQISRNR</sequence>
<evidence type="ECO:0000313" key="3">
    <source>
        <dbReference type="WBParaSite" id="ACRNAN_Path_663.g2494.t1"/>
    </source>
</evidence>
<name>A0A914CB68_9BILA</name>
<evidence type="ECO:0000313" key="2">
    <source>
        <dbReference type="Proteomes" id="UP000887540"/>
    </source>
</evidence>
<dbReference type="Proteomes" id="UP000887540">
    <property type="component" value="Unplaced"/>
</dbReference>
<keyword evidence="2" id="KW-1185">Reference proteome</keyword>
<keyword evidence="1" id="KW-0472">Membrane</keyword>
<keyword evidence="1" id="KW-1133">Transmembrane helix</keyword>